<dbReference type="PANTHER" id="PTHR33204">
    <property type="entry name" value="TRANSCRIPTIONAL REGULATOR, MARR FAMILY"/>
    <property type="match status" value="1"/>
</dbReference>
<dbReference type="Pfam" id="PF01638">
    <property type="entry name" value="HxlR"/>
    <property type="match status" value="1"/>
</dbReference>
<dbReference type="InterPro" id="IPR002577">
    <property type="entry name" value="HTH_HxlR"/>
</dbReference>
<feature type="domain" description="HTH hxlR-type" evidence="4">
    <location>
        <begin position="12"/>
        <end position="111"/>
    </location>
</feature>
<dbReference type="SUPFAM" id="SSF46785">
    <property type="entry name" value="Winged helix' DNA-binding domain"/>
    <property type="match status" value="1"/>
</dbReference>
<dbReference type="RefSeq" id="WP_248159520.1">
    <property type="nucleotide sequence ID" value="NZ_JALNMJ010000030.1"/>
</dbReference>
<organism evidence="5 6">
    <name type="scientific">Roseibium sediminicola</name>
    <dbReference type="NCBI Taxonomy" id="2933272"/>
    <lineage>
        <taxon>Bacteria</taxon>
        <taxon>Pseudomonadati</taxon>
        <taxon>Pseudomonadota</taxon>
        <taxon>Alphaproteobacteria</taxon>
        <taxon>Hyphomicrobiales</taxon>
        <taxon>Stappiaceae</taxon>
        <taxon>Roseibium</taxon>
    </lineage>
</organism>
<dbReference type="EMBL" id="JALNMJ010000030">
    <property type="protein sequence ID" value="MCK7615730.1"/>
    <property type="molecule type" value="Genomic_DNA"/>
</dbReference>
<comment type="caution">
    <text evidence="5">The sequence shown here is derived from an EMBL/GenBank/DDBJ whole genome shotgun (WGS) entry which is preliminary data.</text>
</comment>
<dbReference type="InterPro" id="IPR036390">
    <property type="entry name" value="WH_DNA-bd_sf"/>
</dbReference>
<evidence type="ECO:0000256" key="1">
    <source>
        <dbReference type="ARBA" id="ARBA00023015"/>
    </source>
</evidence>
<dbReference type="PANTHER" id="PTHR33204:SF37">
    <property type="entry name" value="HTH-TYPE TRANSCRIPTIONAL REGULATOR YODB"/>
    <property type="match status" value="1"/>
</dbReference>
<dbReference type="Gene3D" id="1.10.10.10">
    <property type="entry name" value="Winged helix-like DNA-binding domain superfamily/Winged helix DNA-binding domain"/>
    <property type="match status" value="1"/>
</dbReference>
<evidence type="ECO:0000256" key="3">
    <source>
        <dbReference type="ARBA" id="ARBA00023163"/>
    </source>
</evidence>
<gene>
    <name evidence="5" type="ORF">M0H32_26515</name>
</gene>
<dbReference type="PROSITE" id="PS51118">
    <property type="entry name" value="HTH_HXLR"/>
    <property type="match status" value="1"/>
</dbReference>
<dbReference type="Proteomes" id="UP001431221">
    <property type="component" value="Unassembled WGS sequence"/>
</dbReference>
<accession>A0ABT0H3Q8</accession>
<evidence type="ECO:0000313" key="6">
    <source>
        <dbReference type="Proteomes" id="UP001431221"/>
    </source>
</evidence>
<evidence type="ECO:0000256" key="2">
    <source>
        <dbReference type="ARBA" id="ARBA00023125"/>
    </source>
</evidence>
<protein>
    <submittedName>
        <fullName evidence="5">Helix-turn-helix transcriptional regulator</fullName>
    </submittedName>
</protein>
<keyword evidence="2" id="KW-0238">DNA-binding</keyword>
<sequence>MAKISKEKWIGCPFRFAAAAIGDKWSMLIIRDIMFGSAMRYSDFINSEEGIATNVLASRLEHLVNIEILEKKADPEDARKSIYLLTEKGCDLAPVFLSMIQWSQKWDDQTQVPENYLAKLLAGSIPPTRGES</sequence>
<evidence type="ECO:0000313" key="5">
    <source>
        <dbReference type="EMBL" id="MCK7615730.1"/>
    </source>
</evidence>
<keyword evidence="3" id="KW-0804">Transcription</keyword>
<dbReference type="InterPro" id="IPR036388">
    <property type="entry name" value="WH-like_DNA-bd_sf"/>
</dbReference>
<keyword evidence="1" id="KW-0805">Transcription regulation</keyword>
<evidence type="ECO:0000259" key="4">
    <source>
        <dbReference type="PROSITE" id="PS51118"/>
    </source>
</evidence>
<reference evidence="5" key="1">
    <citation type="submission" date="2022-04" db="EMBL/GenBank/DDBJ databases">
        <title>Roseibium sp. CAU 1639 isolated from mud.</title>
        <authorList>
            <person name="Kim W."/>
        </authorList>
    </citation>
    <scope>NUCLEOTIDE SEQUENCE</scope>
    <source>
        <strain evidence="5">CAU 1639</strain>
    </source>
</reference>
<keyword evidence="6" id="KW-1185">Reference proteome</keyword>
<name>A0ABT0H3Q8_9HYPH</name>
<proteinExistence type="predicted"/>